<evidence type="ECO:0000259" key="5">
    <source>
        <dbReference type="Pfam" id="PF04101"/>
    </source>
</evidence>
<dbReference type="PANTHER" id="PTHR43025">
    <property type="entry name" value="MONOGALACTOSYLDIACYLGLYCEROL SYNTHASE"/>
    <property type="match status" value="1"/>
</dbReference>
<dbReference type="InterPro" id="IPR007235">
    <property type="entry name" value="Glyco_trans_28_C"/>
</dbReference>
<proteinExistence type="inferred from homology"/>
<dbReference type="Proteomes" id="UP000190140">
    <property type="component" value="Unassembled WGS sequence"/>
</dbReference>
<keyword evidence="8" id="KW-1185">Reference proteome</keyword>
<dbReference type="Gene3D" id="3.40.50.2000">
    <property type="entry name" value="Glycogen Phosphorylase B"/>
    <property type="match status" value="2"/>
</dbReference>
<evidence type="ECO:0000256" key="4">
    <source>
        <dbReference type="ARBA" id="ARBA00022679"/>
    </source>
</evidence>
<keyword evidence="4 7" id="KW-0808">Transferase</keyword>
<reference evidence="7 8" key="1">
    <citation type="submission" date="2017-03" db="EMBL/GenBank/DDBJ databases">
        <title>Genome sequence of Clostridium thermoalcaliphilum DSM 7309.</title>
        <authorList>
            <person name="Poehlein A."/>
            <person name="Daniel R."/>
        </authorList>
    </citation>
    <scope>NUCLEOTIDE SEQUENCE [LARGE SCALE GENOMIC DNA]</scope>
    <source>
        <strain evidence="7 8">DSM 7309</strain>
    </source>
</reference>
<gene>
    <name evidence="7" type="primary">ugtP</name>
    <name evidence="7" type="ORF">CLOTH_19960</name>
</gene>
<protein>
    <submittedName>
        <fullName evidence="7">Processive diacylglycerol beta-glucosyltransferase</fullName>
        <ecNumber evidence="7">2.4.1.-</ecNumber>
    </submittedName>
</protein>
<comment type="caution">
    <text evidence="7">The sequence shown here is derived from an EMBL/GenBank/DDBJ whole genome shotgun (WGS) entry which is preliminary data.</text>
</comment>
<dbReference type="InterPro" id="IPR050519">
    <property type="entry name" value="Glycosyltransf_28_UgtP"/>
</dbReference>
<evidence type="ECO:0000256" key="2">
    <source>
        <dbReference type="ARBA" id="ARBA00006962"/>
    </source>
</evidence>
<evidence type="ECO:0000313" key="8">
    <source>
        <dbReference type="Proteomes" id="UP000190140"/>
    </source>
</evidence>
<feature type="domain" description="Glycosyl transferase family 28 C-terminal" evidence="5">
    <location>
        <begin position="203"/>
        <end position="323"/>
    </location>
</feature>
<accession>A0A1V4I405</accession>
<comment type="subcellular location">
    <subcellularLocation>
        <location evidence="1">Membrane</location>
    </subcellularLocation>
</comment>
<evidence type="ECO:0000256" key="3">
    <source>
        <dbReference type="ARBA" id="ARBA00022676"/>
    </source>
</evidence>
<organism evidence="7 8">
    <name type="scientific">Alkalithermobacter paradoxus</name>
    <dbReference type="NCBI Taxonomy" id="29349"/>
    <lineage>
        <taxon>Bacteria</taxon>
        <taxon>Bacillati</taxon>
        <taxon>Bacillota</taxon>
        <taxon>Clostridia</taxon>
        <taxon>Peptostreptococcales</taxon>
        <taxon>Tepidibacteraceae</taxon>
        <taxon>Alkalithermobacter</taxon>
    </lineage>
</organism>
<dbReference type="GO" id="GO:0016758">
    <property type="term" value="F:hexosyltransferase activity"/>
    <property type="evidence" value="ECO:0007669"/>
    <property type="project" value="InterPro"/>
</dbReference>
<comment type="similarity">
    <text evidence="2">Belongs to the glycosyltransferase 28 family.</text>
</comment>
<dbReference type="EC" id="2.4.1.-" evidence="7"/>
<dbReference type="OrthoDB" id="9815663at2"/>
<dbReference type="Pfam" id="PF04101">
    <property type="entry name" value="Glyco_tran_28_C"/>
    <property type="match status" value="1"/>
</dbReference>
<dbReference type="InterPro" id="IPR009695">
    <property type="entry name" value="Diacylglyc_glucosyltr_N"/>
</dbReference>
<keyword evidence="3 7" id="KW-0328">Glycosyltransferase</keyword>
<dbReference type="AlphaFoldDB" id="A0A1V4I405"/>
<name>A0A1V4I405_9FIRM</name>
<feature type="domain" description="Diacylglycerol glucosyltransferase N-terminal" evidence="6">
    <location>
        <begin position="15"/>
        <end position="179"/>
    </location>
</feature>
<evidence type="ECO:0000313" key="7">
    <source>
        <dbReference type="EMBL" id="OPJ54706.1"/>
    </source>
</evidence>
<dbReference type="EMBL" id="MZGW01000013">
    <property type="protein sequence ID" value="OPJ54706.1"/>
    <property type="molecule type" value="Genomic_DNA"/>
</dbReference>
<dbReference type="PANTHER" id="PTHR43025:SF3">
    <property type="entry name" value="MONOGALACTOSYLDIACYLGLYCEROL SYNTHASE 1, CHLOROPLASTIC"/>
    <property type="match status" value="1"/>
</dbReference>
<sequence>MKKVLILSASTGGGHNRAAKALEESLLSRNIACETVDSLKFISPTIDKIISKGYEKSAIYTPKAYGKVYRISDLTVSKSEMNRNIFLKYMMIKINKLISEKKPDAIIGTHPFPLMAVSKLKKKNKFNIPIISILTDYTIHSTWVQDEIDSYIVGDEFVKQLLIEEGIHKDKIHPFGIPIEKSFLNIKDINSVKKEFGLEDKFTVLLMGGSFGAGNVKDAFLDLLNVNHDIQIIVVAGRNESLKEKIEKIMQYRDIDKKVVLLSFTDKISELMSISDVLISKPGGLTTTEALLKEIPMIIPYYIPGQEEENIDFLLNNGLAMKTTPKYDLNVLIQILIENPCRLNNIKNNMNMIKKVDSSEKIADLILNSFNK</sequence>
<evidence type="ECO:0000259" key="6">
    <source>
        <dbReference type="Pfam" id="PF06925"/>
    </source>
</evidence>
<evidence type="ECO:0000256" key="1">
    <source>
        <dbReference type="ARBA" id="ARBA00004370"/>
    </source>
</evidence>
<dbReference type="SUPFAM" id="SSF53756">
    <property type="entry name" value="UDP-Glycosyltransferase/glycogen phosphorylase"/>
    <property type="match status" value="1"/>
</dbReference>
<dbReference type="STRING" id="29349.CLOTH_19960"/>
<dbReference type="RefSeq" id="WP_079413620.1">
    <property type="nucleotide sequence ID" value="NZ_MZGW01000013.1"/>
</dbReference>
<dbReference type="GO" id="GO:0009247">
    <property type="term" value="P:glycolipid biosynthetic process"/>
    <property type="evidence" value="ECO:0007669"/>
    <property type="project" value="InterPro"/>
</dbReference>
<dbReference type="Pfam" id="PF06925">
    <property type="entry name" value="MGDG_synth"/>
    <property type="match status" value="1"/>
</dbReference>
<dbReference type="GO" id="GO:0016020">
    <property type="term" value="C:membrane"/>
    <property type="evidence" value="ECO:0007669"/>
    <property type="project" value="UniProtKB-SubCell"/>
</dbReference>